<dbReference type="Proteomes" id="UP000626554">
    <property type="component" value="Unassembled WGS sequence"/>
</dbReference>
<name>A0ABX2Q6H4_9BACT</name>
<protein>
    <submittedName>
        <fullName evidence="1">Uncharacterized protein</fullName>
    </submittedName>
</protein>
<dbReference type="RefSeq" id="WP_176901303.1">
    <property type="nucleotide sequence ID" value="NZ_JABKAV010000087.1"/>
</dbReference>
<evidence type="ECO:0000313" key="1">
    <source>
        <dbReference type="EMBL" id="NVO86572.1"/>
    </source>
</evidence>
<keyword evidence="2" id="KW-1185">Reference proteome</keyword>
<organism evidence="1 2">
    <name type="scientific">Hymenobacter terrestris</name>
    <dbReference type="NCBI Taxonomy" id="2748310"/>
    <lineage>
        <taxon>Bacteria</taxon>
        <taxon>Pseudomonadati</taxon>
        <taxon>Bacteroidota</taxon>
        <taxon>Cytophagia</taxon>
        <taxon>Cytophagales</taxon>
        <taxon>Hymenobacteraceae</taxon>
        <taxon>Hymenobacter</taxon>
    </lineage>
</organism>
<proteinExistence type="predicted"/>
<sequence length="147" mass="16425">MEDFTIQGIDAFLTISLTEVYGFPDETCHWGGYDARAAIKIQTGGFSVNAEFWTSTGELSELYRQLSDSNEQVAGAISFRSYEEHLNFTAHYNSLGHVIVAGTFSEQDLSDNKLQFEIQTDQSYIQATLIEMKRLVAKYGGMKGVKS</sequence>
<accession>A0ABX2Q6H4</accession>
<reference evidence="1 2" key="1">
    <citation type="submission" date="2020-05" db="EMBL/GenBank/DDBJ databases">
        <title>Hymenobacter terrestris sp. nov. and Hymenobacter lapidiphilus sp. nov., isolated from regoliths in Antarctica.</title>
        <authorList>
            <person name="Sedlacek I."/>
            <person name="Pantucek R."/>
            <person name="Zeman M."/>
            <person name="Holochova P."/>
            <person name="Kralova S."/>
            <person name="Stankova E."/>
            <person name="Sedo O."/>
            <person name="Micenkova L."/>
            <person name="Svec P."/>
            <person name="Gupta V."/>
            <person name="Sood U."/>
            <person name="Korpole U.S."/>
            <person name="Lal R."/>
        </authorList>
    </citation>
    <scope>NUCLEOTIDE SEQUENCE [LARGE SCALE GENOMIC DNA]</scope>
    <source>
        <strain evidence="1 2">P5252</strain>
    </source>
</reference>
<gene>
    <name evidence="1" type="ORF">HW556_16935</name>
</gene>
<dbReference type="InterPro" id="IPR056510">
    <property type="entry name" value="WapI"/>
</dbReference>
<comment type="caution">
    <text evidence="1">The sequence shown here is derived from an EMBL/GenBank/DDBJ whole genome shotgun (WGS) entry which is preliminary data.</text>
</comment>
<dbReference type="EMBL" id="JABKAV010000087">
    <property type="protein sequence ID" value="NVO86572.1"/>
    <property type="molecule type" value="Genomic_DNA"/>
</dbReference>
<dbReference type="Pfam" id="PF24716">
    <property type="entry name" value="WapI"/>
    <property type="match status" value="1"/>
</dbReference>
<evidence type="ECO:0000313" key="2">
    <source>
        <dbReference type="Proteomes" id="UP000626554"/>
    </source>
</evidence>